<dbReference type="Proteomes" id="UP001229346">
    <property type="component" value="Unassembled WGS sequence"/>
</dbReference>
<keyword evidence="2" id="KW-1185">Reference proteome</keyword>
<dbReference type="EMBL" id="JAUSSU010000001">
    <property type="protein sequence ID" value="MDQ0110986.1"/>
    <property type="molecule type" value="Genomic_DNA"/>
</dbReference>
<gene>
    <name evidence="1" type="ORF">J2T15_000402</name>
</gene>
<reference evidence="1 2" key="1">
    <citation type="submission" date="2023-07" db="EMBL/GenBank/DDBJ databases">
        <title>Sorghum-associated microbial communities from plants grown in Nebraska, USA.</title>
        <authorList>
            <person name="Schachtman D."/>
        </authorList>
    </citation>
    <scope>NUCLEOTIDE SEQUENCE [LARGE SCALE GENOMIC DNA]</scope>
    <source>
        <strain evidence="1 2">CC482</strain>
    </source>
</reference>
<protein>
    <submittedName>
        <fullName evidence="1">Uncharacterized protein</fullName>
    </submittedName>
</protein>
<accession>A0ABT9TUF2</accession>
<organism evidence="1 2">
    <name type="scientific">Paenibacillus harenae</name>
    <dbReference type="NCBI Taxonomy" id="306543"/>
    <lineage>
        <taxon>Bacteria</taxon>
        <taxon>Bacillati</taxon>
        <taxon>Bacillota</taxon>
        <taxon>Bacilli</taxon>
        <taxon>Bacillales</taxon>
        <taxon>Paenibacillaceae</taxon>
        <taxon>Paenibacillus</taxon>
    </lineage>
</organism>
<sequence>MRFNRKNSYYFWGNVTIRCRNEKIAGEIPVISLGWTKIQILTVEIPFVMWGVFQRAGLDSACCLSISRFKRQFDELIRAIASDMRF</sequence>
<comment type="caution">
    <text evidence="1">The sequence shown here is derived from an EMBL/GenBank/DDBJ whole genome shotgun (WGS) entry which is preliminary data.</text>
</comment>
<proteinExistence type="predicted"/>
<evidence type="ECO:0000313" key="2">
    <source>
        <dbReference type="Proteomes" id="UP001229346"/>
    </source>
</evidence>
<name>A0ABT9TUF2_PAEHA</name>
<evidence type="ECO:0000313" key="1">
    <source>
        <dbReference type="EMBL" id="MDQ0110986.1"/>
    </source>
</evidence>